<sequence>MPEVGQHTPITDEEAEEWVRRMETSAEDLGMIYEDEDWDMFVEAKFGLERGYGPYDTQREVLGRGRTYLQQELAAGGFQVEYPITARPAEAHIRDLTTGRFIGWEDVQKAIVPFRPF</sequence>
<gene>
    <name evidence="1" type="ORF">S12H4_20069</name>
</gene>
<comment type="caution">
    <text evidence="1">The sequence shown here is derived from an EMBL/GenBank/DDBJ whole genome shotgun (WGS) entry which is preliminary data.</text>
</comment>
<protein>
    <submittedName>
        <fullName evidence="1">Uncharacterized protein</fullName>
    </submittedName>
</protein>
<dbReference type="AlphaFoldDB" id="X1QXY4"/>
<name>X1QXY4_9ZZZZ</name>
<proteinExistence type="predicted"/>
<reference evidence="1" key="1">
    <citation type="journal article" date="2014" name="Front. Microbiol.">
        <title>High frequency of phylogenetically diverse reductive dehalogenase-homologous genes in deep subseafloor sedimentary metagenomes.</title>
        <authorList>
            <person name="Kawai M."/>
            <person name="Futagami T."/>
            <person name="Toyoda A."/>
            <person name="Takaki Y."/>
            <person name="Nishi S."/>
            <person name="Hori S."/>
            <person name="Arai W."/>
            <person name="Tsubouchi T."/>
            <person name="Morono Y."/>
            <person name="Uchiyama I."/>
            <person name="Ito T."/>
            <person name="Fujiyama A."/>
            <person name="Inagaki F."/>
            <person name="Takami H."/>
        </authorList>
    </citation>
    <scope>NUCLEOTIDE SEQUENCE</scope>
    <source>
        <strain evidence="1">Expedition CK06-06</strain>
    </source>
</reference>
<evidence type="ECO:0000313" key="1">
    <source>
        <dbReference type="EMBL" id="GAI73417.1"/>
    </source>
</evidence>
<dbReference type="EMBL" id="BARW01010119">
    <property type="protein sequence ID" value="GAI73417.1"/>
    <property type="molecule type" value="Genomic_DNA"/>
</dbReference>
<organism evidence="1">
    <name type="scientific">marine sediment metagenome</name>
    <dbReference type="NCBI Taxonomy" id="412755"/>
    <lineage>
        <taxon>unclassified sequences</taxon>
        <taxon>metagenomes</taxon>
        <taxon>ecological metagenomes</taxon>
    </lineage>
</organism>
<accession>X1QXY4</accession>